<dbReference type="PROSITE" id="PS50850">
    <property type="entry name" value="MFS"/>
    <property type="match status" value="1"/>
</dbReference>
<feature type="transmembrane region" description="Helical" evidence="8">
    <location>
        <begin position="30"/>
        <end position="52"/>
    </location>
</feature>
<keyword evidence="4 8" id="KW-0812">Transmembrane</keyword>
<proteinExistence type="inferred from homology"/>
<evidence type="ECO:0000256" key="1">
    <source>
        <dbReference type="ARBA" id="ARBA00004141"/>
    </source>
</evidence>
<dbReference type="Proteomes" id="UP000823399">
    <property type="component" value="Unassembled WGS sequence"/>
</dbReference>
<keyword evidence="3" id="KW-0813">Transport</keyword>
<evidence type="ECO:0000256" key="4">
    <source>
        <dbReference type="ARBA" id="ARBA00022692"/>
    </source>
</evidence>
<dbReference type="InterPro" id="IPR020846">
    <property type="entry name" value="MFS_dom"/>
</dbReference>
<name>A0A9P7JKB6_9AGAM</name>
<keyword evidence="11" id="KW-1185">Reference proteome</keyword>
<feature type="transmembrane region" description="Helical" evidence="8">
    <location>
        <begin position="102"/>
        <end position="125"/>
    </location>
</feature>
<dbReference type="PROSITE" id="PS00216">
    <property type="entry name" value="SUGAR_TRANSPORT_1"/>
    <property type="match status" value="1"/>
</dbReference>
<dbReference type="Pfam" id="PF00083">
    <property type="entry name" value="Sugar_tr"/>
    <property type="match status" value="1"/>
</dbReference>
<feature type="transmembrane region" description="Helical" evidence="8">
    <location>
        <begin position="7"/>
        <end position="24"/>
    </location>
</feature>
<dbReference type="PRINTS" id="PR00171">
    <property type="entry name" value="SUGRTRNSPORT"/>
</dbReference>
<dbReference type="GO" id="GO:0016020">
    <property type="term" value="C:membrane"/>
    <property type="evidence" value="ECO:0007669"/>
    <property type="project" value="UniProtKB-SubCell"/>
</dbReference>
<dbReference type="RefSeq" id="XP_041283958.1">
    <property type="nucleotide sequence ID" value="XM_041443660.1"/>
</dbReference>
<organism evidence="10 11">
    <name type="scientific">Suillus discolor</name>
    <dbReference type="NCBI Taxonomy" id="1912936"/>
    <lineage>
        <taxon>Eukaryota</taxon>
        <taxon>Fungi</taxon>
        <taxon>Dikarya</taxon>
        <taxon>Basidiomycota</taxon>
        <taxon>Agaricomycotina</taxon>
        <taxon>Agaricomycetes</taxon>
        <taxon>Agaricomycetidae</taxon>
        <taxon>Boletales</taxon>
        <taxon>Suillineae</taxon>
        <taxon>Suillaceae</taxon>
        <taxon>Suillus</taxon>
    </lineage>
</organism>
<dbReference type="PANTHER" id="PTHR48022:SF48">
    <property type="entry name" value="SUGAR TRANSPORTER, PUTATIVE (AFU_ORTHOLOGUE AFUA_3G06730)-RELATED"/>
    <property type="match status" value="1"/>
</dbReference>
<protein>
    <submittedName>
        <fullName evidence="10">General substrate transporter</fullName>
    </submittedName>
</protein>
<feature type="transmembrane region" description="Helical" evidence="8">
    <location>
        <begin position="59"/>
        <end position="82"/>
    </location>
</feature>
<evidence type="ECO:0000256" key="5">
    <source>
        <dbReference type="ARBA" id="ARBA00022989"/>
    </source>
</evidence>
<sequence length="230" mass="25192">MFQQFMGINAIIYYAPTIFGQLGLDPNTTSLFATGVYGIVNMLATLPAIVLLDSVGRRPLLMSGAAGCFTCLAIVGSLVTVYGKDWPAHAAAARTALNILNYLTVFVFIYDVNFSYSWAPIGWVIPSEIFPLHLRSTGISITTSTTWLANFVIGLVTPIMLDVGGMAYFIFAGFSLAALLTVLFFFPETKGRTLEETDAEFGDNANDREREHMERICRELGLPVRVLLNA</sequence>
<dbReference type="OrthoDB" id="8120565at2759"/>
<feature type="transmembrane region" description="Helical" evidence="8">
    <location>
        <begin position="137"/>
        <end position="160"/>
    </location>
</feature>
<feature type="transmembrane region" description="Helical" evidence="8">
    <location>
        <begin position="166"/>
        <end position="186"/>
    </location>
</feature>
<comment type="catalytic activity">
    <reaction evidence="7">
        <text>myo-inositol(out) + H(+)(out) = myo-inositol(in) + H(+)(in)</text>
        <dbReference type="Rhea" id="RHEA:60364"/>
        <dbReference type="ChEBI" id="CHEBI:15378"/>
        <dbReference type="ChEBI" id="CHEBI:17268"/>
    </reaction>
</comment>
<evidence type="ECO:0000313" key="11">
    <source>
        <dbReference type="Proteomes" id="UP000823399"/>
    </source>
</evidence>
<feature type="domain" description="Major facilitator superfamily (MFS) profile" evidence="9">
    <location>
        <begin position="1"/>
        <end position="190"/>
    </location>
</feature>
<evidence type="ECO:0000313" key="10">
    <source>
        <dbReference type="EMBL" id="KAG2079387.1"/>
    </source>
</evidence>
<dbReference type="InterPro" id="IPR036259">
    <property type="entry name" value="MFS_trans_sf"/>
</dbReference>
<evidence type="ECO:0000256" key="8">
    <source>
        <dbReference type="SAM" id="Phobius"/>
    </source>
</evidence>
<comment type="caution">
    <text evidence="10">The sequence shown here is derived from an EMBL/GenBank/DDBJ whole genome shotgun (WGS) entry which is preliminary data.</text>
</comment>
<evidence type="ECO:0000256" key="2">
    <source>
        <dbReference type="ARBA" id="ARBA00010992"/>
    </source>
</evidence>
<dbReference type="Gene3D" id="1.20.1250.20">
    <property type="entry name" value="MFS general substrate transporter like domains"/>
    <property type="match status" value="1"/>
</dbReference>
<reference evidence="10" key="1">
    <citation type="journal article" date="2020" name="New Phytol.">
        <title>Comparative genomics reveals dynamic genome evolution in host specialist ectomycorrhizal fungi.</title>
        <authorList>
            <person name="Lofgren L.A."/>
            <person name="Nguyen N.H."/>
            <person name="Vilgalys R."/>
            <person name="Ruytinx J."/>
            <person name="Liao H.L."/>
            <person name="Branco S."/>
            <person name="Kuo A."/>
            <person name="LaButti K."/>
            <person name="Lipzen A."/>
            <person name="Andreopoulos W."/>
            <person name="Pangilinan J."/>
            <person name="Riley R."/>
            <person name="Hundley H."/>
            <person name="Na H."/>
            <person name="Barry K."/>
            <person name="Grigoriev I.V."/>
            <person name="Stajich J.E."/>
            <person name="Kennedy P.G."/>
        </authorList>
    </citation>
    <scope>NUCLEOTIDE SEQUENCE</scope>
    <source>
        <strain evidence="10">FC423</strain>
    </source>
</reference>
<dbReference type="EMBL" id="JABBWM010000791">
    <property type="protein sequence ID" value="KAG2079387.1"/>
    <property type="molecule type" value="Genomic_DNA"/>
</dbReference>
<dbReference type="GO" id="GO:0005351">
    <property type="term" value="F:carbohydrate:proton symporter activity"/>
    <property type="evidence" value="ECO:0007669"/>
    <property type="project" value="TreeGrafter"/>
</dbReference>
<dbReference type="AlphaFoldDB" id="A0A9P7JKB6"/>
<comment type="similarity">
    <text evidence="2">Belongs to the major facilitator superfamily. Sugar transporter (TC 2.A.1.1) family.</text>
</comment>
<accession>A0A9P7JKB6</accession>
<dbReference type="InterPro" id="IPR003663">
    <property type="entry name" value="Sugar/inositol_transpt"/>
</dbReference>
<dbReference type="InterPro" id="IPR050360">
    <property type="entry name" value="MFS_Sugar_Transporters"/>
</dbReference>
<dbReference type="InterPro" id="IPR005829">
    <property type="entry name" value="Sugar_transporter_CS"/>
</dbReference>
<dbReference type="SUPFAM" id="SSF103473">
    <property type="entry name" value="MFS general substrate transporter"/>
    <property type="match status" value="1"/>
</dbReference>
<evidence type="ECO:0000256" key="3">
    <source>
        <dbReference type="ARBA" id="ARBA00022448"/>
    </source>
</evidence>
<gene>
    <name evidence="10" type="ORF">F5147DRAFT_819969</name>
</gene>
<dbReference type="GeneID" id="64705919"/>
<evidence type="ECO:0000259" key="9">
    <source>
        <dbReference type="PROSITE" id="PS50850"/>
    </source>
</evidence>
<dbReference type="PANTHER" id="PTHR48022">
    <property type="entry name" value="PLASTIDIC GLUCOSE TRANSPORTER 4"/>
    <property type="match status" value="1"/>
</dbReference>
<keyword evidence="5 8" id="KW-1133">Transmembrane helix</keyword>
<dbReference type="InterPro" id="IPR005828">
    <property type="entry name" value="MFS_sugar_transport-like"/>
</dbReference>
<evidence type="ECO:0000256" key="6">
    <source>
        <dbReference type="ARBA" id="ARBA00023136"/>
    </source>
</evidence>
<comment type="subcellular location">
    <subcellularLocation>
        <location evidence="1">Membrane</location>
        <topology evidence="1">Multi-pass membrane protein</topology>
    </subcellularLocation>
</comment>
<evidence type="ECO:0000256" key="7">
    <source>
        <dbReference type="ARBA" id="ARBA00049119"/>
    </source>
</evidence>
<keyword evidence="6 8" id="KW-0472">Membrane</keyword>